<reference evidence="1 2" key="1">
    <citation type="journal article" date="2009" name="PLoS Genet.">
        <title>Genomic analysis of the basal lineage fungus Rhizopus oryzae reveals a whole-genome duplication.</title>
        <authorList>
            <person name="Ma L.-J."/>
            <person name="Ibrahim A.S."/>
            <person name="Skory C."/>
            <person name="Grabherr M.G."/>
            <person name="Burger G."/>
            <person name="Butler M."/>
            <person name="Elias M."/>
            <person name="Idnurm A."/>
            <person name="Lang B.F."/>
            <person name="Sone T."/>
            <person name="Abe A."/>
            <person name="Calvo S.E."/>
            <person name="Corrochano L.M."/>
            <person name="Engels R."/>
            <person name="Fu J."/>
            <person name="Hansberg W."/>
            <person name="Kim J.-M."/>
            <person name="Kodira C.D."/>
            <person name="Koehrsen M.J."/>
            <person name="Liu B."/>
            <person name="Miranda-Saavedra D."/>
            <person name="O'Leary S."/>
            <person name="Ortiz-Castellanos L."/>
            <person name="Poulter R."/>
            <person name="Rodriguez-Romero J."/>
            <person name="Ruiz-Herrera J."/>
            <person name="Shen Y.-Q."/>
            <person name="Zeng Q."/>
            <person name="Galagan J."/>
            <person name="Birren B.W."/>
            <person name="Cuomo C.A."/>
            <person name="Wickes B.L."/>
        </authorList>
    </citation>
    <scope>NUCLEOTIDE SEQUENCE [LARGE SCALE GENOMIC DNA]</scope>
    <source>
        <strain evidence="2">RA 99-880 / ATCC MYA-4621 / FGSC 9543 / NRRL 43880</strain>
    </source>
</reference>
<dbReference type="InParanoid" id="I1C7A9"/>
<name>I1C7A9_RHIO9</name>
<sequence length="53" mass="6056">MVDLTSKVLMDPTLITKISLLDQKFSSLHDETDRASVGHDNLIFTLTFNSWPY</sequence>
<dbReference type="Proteomes" id="UP000009138">
    <property type="component" value="Unassembled WGS sequence"/>
</dbReference>
<dbReference type="EMBL" id="CH476737">
    <property type="protein sequence ID" value="EIE84339.1"/>
    <property type="molecule type" value="Genomic_DNA"/>
</dbReference>
<dbReference type="AlphaFoldDB" id="I1C7A9"/>
<dbReference type="RefSeq" id="XP_067519735.1">
    <property type="nucleotide sequence ID" value="XM_067663634.1"/>
</dbReference>
<organism evidence="1 2">
    <name type="scientific">Rhizopus delemar (strain RA 99-880 / ATCC MYA-4621 / FGSC 9543 / NRRL 43880)</name>
    <name type="common">Mucormycosis agent</name>
    <name type="synonym">Rhizopus arrhizus var. delemar</name>
    <dbReference type="NCBI Taxonomy" id="246409"/>
    <lineage>
        <taxon>Eukaryota</taxon>
        <taxon>Fungi</taxon>
        <taxon>Fungi incertae sedis</taxon>
        <taxon>Mucoromycota</taxon>
        <taxon>Mucoromycotina</taxon>
        <taxon>Mucoromycetes</taxon>
        <taxon>Mucorales</taxon>
        <taxon>Mucorineae</taxon>
        <taxon>Rhizopodaceae</taxon>
        <taxon>Rhizopus</taxon>
    </lineage>
</organism>
<evidence type="ECO:0000313" key="2">
    <source>
        <dbReference type="Proteomes" id="UP000009138"/>
    </source>
</evidence>
<protein>
    <submittedName>
        <fullName evidence="1">Uncharacterized protein</fullName>
    </submittedName>
</protein>
<gene>
    <name evidence="1" type="ORF">RO3G_09049</name>
</gene>
<accession>I1C7A9</accession>
<proteinExistence type="predicted"/>
<evidence type="ECO:0000313" key="1">
    <source>
        <dbReference type="EMBL" id="EIE84339.1"/>
    </source>
</evidence>
<keyword evidence="2" id="KW-1185">Reference proteome</keyword>
<dbReference type="VEuPathDB" id="FungiDB:RO3G_09049"/>
<dbReference type="GeneID" id="93616015"/>